<keyword evidence="1" id="KW-0812">Transmembrane</keyword>
<organism evidence="2 3">
    <name type="scientific">Sulfitobacter sediminilitoris</name>
    <dbReference type="NCBI Taxonomy" id="2698830"/>
    <lineage>
        <taxon>Bacteria</taxon>
        <taxon>Pseudomonadati</taxon>
        <taxon>Pseudomonadota</taxon>
        <taxon>Alphaproteobacteria</taxon>
        <taxon>Rhodobacterales</taxon>
        <taxon>Roseobacteraceae</taxon>
        <taxon>Sulfitobacter</taxon>
    </lineage>
</organism>
<feature type="transmembrane region" description="Helical" evidence="1">
    <location>
        <begin position="45"/>
        <end position="62"/>
    </location>
</feature>
<dbReference type="RefSeq" id="WP_164355204.1">
    <property type="nucleotide sequence ID" value="NZ_JAABNT010000014.1"/>
</dbReference>
<dbReference type="EMBL" id="JAABNT010000014">
    <property type="protein sequence ID" value="NEK24275.1"/>
    <property type="molecule type" value="Genomic_DNA"/>
</dbReference>
<feature type="transmembrane region" description="Helical" evidence="1">
    <location>
        <begin position="193"/>
        <end position="215"/>
    </location>
</feature>
<feature type="transmembrane region" description="Helical" evidence="1">
    <location>
        <begin position="6"/>
        <end position="25"/>
    </location>
</feature>
<gene>
    <name evidence="2" type="ORF">GV827_17970</name>
</gene>
<evidence type="ECO:0000256" key="1">
    <source>
        <dbReference type="SAM" id="Phobius"/>
    </source>
</evidence>
<feature type="transmembrane region" description="Helical" evidence="1">
    <location>
        <begin position="117"/>
        <end position="143"/>
    </location>
</feature>
<keyword evidence="1" id="KW-1133">Transmembrane helix</keyword>
<feature type="transmembrane region" description="Helical" evidence="1">
    <location>
        <begin position="285"/>
        <end position="304"/>
    </location>
</feature>
<accession>A0A6P0CGT8</accession>
<reference evidence="2 3" key="1">
    <citation type="submission" date="2020-01" db="EMBL/GenBank/DDBJ databases">
        <title>Sulfitobacter sediminilitoris sp. nov., isolated from a tidal flat.</title>
        <authorList>
            <person name="Park S."/>
            <person name="Yoon J.-H."/>
        </authorList>
    </citation>
    <scope>NUCLEOTIDE SEQUENCE [LARGE SCALE GENOMIC DNA]</scope>
    <source>
        <strain evidence="2 3">JBTF-M27</strain>
    </source>
</reference>
<proteinExistence type="predicted"/>
<dbReference type="Proteomes" id="UP000468591">
    <property type="component" value="Unassembled WGS sequence"/>
</dbReference>
<name>A0A6P0CGT8_9RHOB</name>
<dbReference type="AlphaFoldDB" id="A0A6P0CGT8"/>
<comment type="caution">
    <text evidence="2">The sequence shown here is derived from an EMBL/GenBank/DDBJ whole genome shotgun (WGS) entry which is preliminary data.</text>
</comment>
<sequence>MNVPFPDLWILVTLAAAAFQTVRFMLQKHLATATLSAGGATFSRFLYSLPFILILLALYLAGTDRSLPPVGASFWGFGLLGATAQIMATVCVVLLFKQRNFAVGITFKKTEVIQTVLVGWLLLGEGVSVLGFAAIALGIVGLLLLSGGPEARGFRLSDLGNRAAGLGIASGVLFAFSAVSYRGATFAVATDDAVLRAAVTLGAVVTMQTVIMLVWLRMREPGQITAVWGARRVALWIGLTSMGGSLCWFIAFALQNAAYVKALGQVELILSVAASTLFFRERISAREWAGMAVLVGSILMLVLVI</sequence>
<feature type="transmembrane region" description="Helical" evidence="1">
    <location>
        <begin position="235"/>
        <end position="255"/>
    </location>
</feature>
<keyword evidence="3" id="KW-1185">Reference proteome</keyword>
<evidence type="ECO:0000313" key="3">
    <source>
        <dbReference type="Proteomes" id="UP000468591"/>
    </source>
</evidence>
<feature type="transmembrane region" description="Helical" evidence="1">
    <location>
        <begin position="163"/>
        <end position="181"/>
    </location>
</feature>
<dbReference type="InterPro" id="IPR037185">
    <property type="entry name" value="EmrE-like"/>
</dbReference>
<feature type="transmembrane region" description="Helical" evidence="1">
    <location>
        <begin position="74"/>
        <end position="96"/>
    </location>
</feature>
<protein>
    <submittedName>
        <fullName evidence="2">EamA/RhaT family transporter</fullName>
    </submittedName>
</protein>
<dbReference type="SUPFAM" id="SSF103481">
    <property type="entry name" value="Multidrug resistance efflux transporter EmrE"/>
    <property type="match status" value="2"/>
</dbReference>
<evidence type="ECO:0000313" key="2">
    <source>
        <dbReference type="EMBL" id="NEK24275.1"/>
    </source>
</evidence>
<keyword evidence="1" id="KW-0472">Membrane</keyword>